<accession>A0ABS4B004</accession>
<evidence type="ECO:0000313" key="3">
    <source>
        <dbReference type="Proteomes" id="UP000680815"/>
    </source>
</evidence>
<organism evidence="2 3">
    <name type="scientific">Roseomonas nitratireducens</name>
    <dbReference type="NCBI Taxonomy" id="2820810"/>
    <lineage>
        <taxon>Bacteria</taxon>
        <taxon>Pseudomonadati</taxon>
        <taxon>Pseudomonadota</taxon>
        <taxon>Alphaproteobacteria</taxon>
        <taxon>Acetobacterales</taxon>
        <taxon>Roseomonadaceae</taxon>
        <taxon>Roseomonas</taxon>
    </lineage>
</organism>
<evidence type="ECO:0000256" key="1">
    <source>
        <dbReference type="SAM" id="Phobius"/>
    </source>
</evidence>
<protein>
    <submittedName>
        <fullName evidence="2">Uncharacterized protein</fullName>
    </submittedName>
</protein>
<feature type="transmembrane region" description="Helical" evidence="1">
    <location>
        <begin position="86"/>
        <end position="107"/>
    </location>
</feature>
<keyword evidence="3" id="KW-1185">Reference proteome</keyword>
<keyword evidence="1" id="KW-0812">Transmembrane</keyword>
<feature type="transmembrane region" description="Helical" evidence="1">
    <location>
        <begin position="62"/>
        <end position="80"/>
    </location>
</feature>
<feature type="transmembrane region" description="Helical" evidence="1">
    <location>
        <begin position="32"/>
        <end position="50"/>
    </location>
</feature>
<reference evidence="2 3" key="1">
    <citation type="submission" date="2021-03" db="EMBL/GenBank/DDBJ databases">
        <authorList>
            <person name="So Y."/>
        </authorList>
    </citation>
    <scope>NUCLEOTIDE SEQUENCE [LARGE SCALE GENOMIC DNA]</scope>
    <source>
        <strain evidence="2 3">PWR1</strain>
    </source>
</reference>
<keyword evidence="1" id="KW-1133">Transmembrane helix</keyword>
<evidence type="ECO:0000313" key="2">
    <source>
        <dbReference type="EMBL" id="MBP0466926.1"/>
    </source>
</evidence>
<comment type="caution">
    <text evidence="2">The sequence shown here is derived from an EMBL/GenBank/DDBJ whole genome shotgun (WGS) entry which is preliminary data.</text>
</comment>
<feature type="non-terminal residue" evidence="2">
    <location>
        <position position="179"/>
    </location>
</feature>
<dbReference type="EMBL" id="JAGIYZ010000043">
    <property type="protein sequence ID" value="MBP0466926.1"/>
    <property type="molecule type" value="Genomic_DNA"/>
</dbReference>
<feature type="transmembrane region" description="Helical" evidence="1">
    <location>
        <begin position="119"/>
        <end position="152"/>
    </location>
</feature>
<feature type="transmembrane region" description="Helical" evidence="1">
    <location>
        <begin position="158"/>
        <end position="178"/>
    </location>
</feature>
<dbReference type="Proteomes" id="UP000680815">
    <property type="component" value="Unassembled WGS sequence"/>
</dbReference>
<name>A0ABS4B004_9PROT</name>
<sequence>MPFGFGNAAVVAAAISLALALAGRWLKRPGLAAAAAGIGLAAGFAAVLGVVSASPRQLAERLPLLAFLALGAGLLATFGGRPAVRMLAFALGLLGCAWWMAGAPLHLPDVRRAAPEAALLLAAMAAATWRGGAAPATLAAWAALAAGLFLAAARGPHLAFALAGLGAAVGALPGGAAGP</sequence>
<proteinExistence type="predicted"/>
<gene>
    <name evidence="2" type="ORF">J5Y09_23565</name>
</gene>
<keyword evidence="1" id="KW-0472">Membrane</keyword>
<dbReference type="RefSeq" id="WP_209354299.1">
    <property type="nucleotide sequence ID" value="NZ_JAGIYZ010000043.1"/>
</dbReference>